<dbReference type="Gene3D" id="3.40.50.720">
    <property type="entry name" value="NAD(P)-binding Rossmann-like Domain"/>
    <property type="match status" value="1"/>
</dbReference>
<dbReference type="SMART" id="SM00822">
    <property type="entry name" value="PKS_KR"/>
    <property type="match status" value="1"/>
</dbReference>
<comment type="similarity">
    <text evidence="1 3">Belongs to the short-chain dehydrogenases/reductases (SDR) family.</text>
</comment>
<protein>
    <submittedName>
        <fullName evidence="5">Short-chain dehydrogenase</fullName>
    </submittedName>
</protein>
<dbReference type="CDD" id="cd05233">
    <property type="entry name" value="SDR_c"/>
    <property type="match status" value="1"/>
</dbReference>
<evidence type="ECO:0000313" key="6">
    <source>
        <dbReference type="Proteomes" id="UP000281350"/>
    </source>
</evidence>
<accession>A0A3M3XR72</accession>
<organism evidence="5 6">
    <name type="scientific">Pseudomonas syringae pv. primulae</name>
    <dbReference type="NCBI Taxonomy" id="251707"/>
    <lineage>
        <taxon>Bacteria</taxon>
        <taxon>Pseudomonadati</taxon>
        <taxon>Pseudomonadota</taxon>
        <taxon>Gammaproteobacteria</taxon>
        <taxon>Pseudomonadales</taxon>
        <taxon>Pseudomonadaceae</taxon>
        <taxon>Pseudomonas</taxon>
    </lineage>
</organism>
<evidence type="ECO:0000259" key="4">
    <source>
        <dbReference type="SMART" id="SM00822"/>
    </source>
</evidence>
<dbReference type="Proteomes" id="UP000281350">
    <property type="component" value="Unassembled WGS sequence"/>
</dbReference>
<dbReference type="InterPro" id="IPR020904">
    <property type="entry name" value="Sc_DH/Rdtase_CS"/>
</dbReference>
<dbReference type="GO" id="GO:0016616">
    <property type="term" value="F:oxidoreductase activity, acting on the CH-OH group of donors, NAD or NADP as acceptor"/>
    <property type="evidence" value="ECO:0007669"/>
    <property type="project" value="UniProtKB-ARBA"/>
</dbReference>
<dbReference type="EMBL" id="RBPY01000149">
    <property type="protein sequence ID" value="RMO72511.1"/>
    <property type="molecule type" value="Genomic_DNA"/>
</dbReference>
<reference evidence="5 6" key="1">
    <citation type="submission" date="2018-08" db="EMBL/GenBank/DDBJ databases">
        <title>Recombination of ecologically and evolutionarily significant loci maintains genetic cohesion in the Pseudomonas syringae species complex.</title>
        <authorList>
            <person name="Dillon M."/>
            <person name="Thakur S."/>
            <person name="Almeida R.N.D."/>
            <person name="Weir B.S."/>
            <person name="Guttman D.S."/>
        </authorList>
    </citation>
    <scope>NUCLEOTIDE SEQUENCE [LARGE SCALE GENOMIC DNA]</scope>
    <source>
        <strain evidence="5 6">ICMP 2732</strain>
    </source>
</reference>
<evidence type="ECO:0000256" key="1">
    <source>
        <dbReference type="ARBA" id="ARBA00006484"/>
    </source>
</evidence>
<dbReference type="InterPro" id="IPR057326">
    <property type="entry name" value="KR_dom"/>
</dbReference>
<proteinExistence type="inferred from homology"/>
<dbReference type="InterPro" id="IPR002347">
    <property type="entry name" value="SDR_fam"/>
</dbReference>
<dbReference type="InterPro" id="IPR036291">
    <property type="entry name" value="NAD(P)-bd_dom_sf"/>
</dbReference>
<dbReference type="SUPFAM" id="SSF51735">
    <property type="entry name" value="NAD(P)-binding Rossmann-fold domains"/>
    <property type="match status" value="1"/>
</dbReference>
<dbReference type="FunFam" id="3.40.50.720:FF:000047">
    <property type="entry name" value="NADP-dependent L-serine/L-allo-threonine dehydrogenase"/>
    <property type="match status" value="1"/>
</dbReference>
<gene>
    <name evidence="5" type="ORF">ALQ36_04779</name>
</gene>
<dbReference type="AlphaFoldDB" id="A0A3M3XR72"/>
<dbReference type="PRINTS" id="PR00081">
    <property type="entry name" value="GDHRDH"/>
</dbReference>
<feature type="domain" description="Ketoreductase" evidence="4">
    <location>
        <begin position="90"/>
        <end position="272"/>
    </location>
</feature>
<feature type="non-terminal residue" evidence="5">
    <location>
        <position position="285"/>
    </location>
</feature>
<dbReference type="PRINTS" id="PR00080">
    <property type="entry name" value="SDRFAMILY"/>
</dbReference>
<dbReference type="GO" id="GO:0016020">
    <property type="term" value="C:membrane"/>
    <property type="evidence" value="ECO:0007669"/>
    <property type="project" value="TreeGrafter"/>
</dbReference>
<comment type="caution">
    <text evidence="5">The sequence shown here is derived from an EMBL/GenBank/DDBJ whole genome shotgun (WGS) entry which is preliminary data.</text>
</comment>
<dbReference type="PANTHER" id="PTHR44196:SF1">
    <property type="entry name" value="DEHYDROGENASE_REDUCTASE SDR FAMILY MEMBER 7B"/>
    <property type="match status" value="1"/>
</dbReference>
<keyword evidence="2" id="KW-0560">Oxidoreductase</keyword>
<name>A0A3M3XR72_9PSED</name>
<evidence type="ECO:0000256" key="2">
    <source>
        <dbReference type="ARBA" id="ARBA00023002"/>
    </source>
</evidence>
<dbReference type="PANTHER" id="PTHR44196">
    <property type="entry name" value="DEHYDROGENASE/REDUCTASE SDR FAMILY MEMBER 7B"/>
    <property type="match status" value="1"/>
</dbReference>
<evidence type="ECO:0000313" key="5">
    <source>
        <dbReference type="EMBL" id="RMO72511.1"/>
    </source>
</evidence>
<dbReference type="Pfam" id="PF00106">
    <property type="entry name" value="adh_short"/>
    <property type="match status" value="1"/>
</dbReference>
<evidence type="ECO:0000256" key="3">
    <source>
        <dbReference type="RuleBase" id="RU000363"/>
    </source>
</evidence>
<sequence>MAASFVSTKNSIRPELCDTPFPCLALIIAAIGQSLSTGKTIRQKQASFAQVSASARPSPTRSIAPSLSWSITLQPGTLRGDSLMSNIHGKVVLITGASSGIGEAAARLIAAKGAHVVLGARRTERLKTLTADIEAQGGSARFRALDVTDAADVQAFADFAKWEFGKIDVIINNAGVMPLSPLASLKIAEWNQMLDVNVRGVLHGIAAVLPTMEAQGYGQVINLSSIGGLSVSPTAAVYCATKFAVRAISDGLRQETDKIRVTVVCPGVVESELADSISGIRATNP</sequence>
<dbReference type="PROSITE" id="PS00061">
    <property type="entry name" value="ADH_SHORT"/>
    <property type="match status" value="1"/>
</dbReference>